<dbReference type="InterPro" id="IPR000337">
    <property type="entry name" value="GPCR_3"/>
</dbReference>
<keyword evidence="8" id="KW-0325">Glycoprotein</keyword>
<keyword evidence="10" id="KW-0407">Ion channel</keyword>
<dbReference type="InterPro" id="IPR028082">
    <property type="entry name" value="Peripla_BP_I"/>
</dbReference>
<keyword evidence="3 11" id="KW-0812">Transmembrane</keyword>
<name>A0A7J7LNV1_9MAGN</name>
<keyword evidence="5" id="KW-0406">Ion transport</keyword>
<evidence type="ECO:0000256" key="4">
    <source>
        <dbReference type="ARBA" id="ARBA00022989"/>
    </source>
</evidence>
<dbReference type="InterPro" id="IPR019594">
    <property type="entry name" value="Glu/Gly-bd"/>
</dbReference>
<dbReference type="InterPro" id="IPR001828">
    <property type="entry name" value="ANF_lig-bd_rcpt"/>
</dbReference>
<reference evidence="13 14" key="1">
    <citation type="journal article" date="2020" name="IScience">
        <title>Genome Sequencing of the Endangered Kingdonia uniflora (Circaeasteraceae, Ranunculales) Reveals Potential Mechanisms of Evolutionary Specialization.</title>
        <authorList>
            <person name="Sun Y."/>
            <person name="Deng T."/>
            <person name="Zhang A."/>
            <person name="Moore M.J."/>
            <person name="Landis J.B."/>
            <person name="Lin N."/>
            <person name="Zhang H."/>
            <person name="Zhang X."/>
            <person name="Huang J."/>
            <person name="Zhang X."/>
            <person name="Sun H."/>
            <person name="Wang H."/>
        </authorList>
    </citation>
    <scope>NUCLEOTIDE SEQUENCE [LARGE SCALE GENOMIC DNA]</scope>
    <source>
        <strain evidence="13">TB1705</strain>
        <tissue evidence="13">Leaf</tissue>
    </source>
</reference>
<evidence type="ECO:0000259" key="12">
    <source>
        <dbReference type="SMART" id="SM00079"/>
    </source>
</evidence>
<keyword evidence="2" id="KW-0813">Transport</keyword>
<accession>A0A7J7LNV1</accession>
<dbReference type="PANTHER" id="PTHR34836">
    <property type="entry name" value="OS06G0188250 PROTEIN"/>
    <property type="match status" value="1"/>
</dbReference>
<gene>
    <name evidence="13" type="ORF">GIB67_004905</name>
</gene>
<keyword evidence="7" id="KW-0675">Receptor</keyword>
<dbReference type="Proteomes" id="UP000541444">
    <property type="component" value="Unassembled WGS sequence"/>
</dbReference>
<dbReference type="FunFam" id="3.40.50.2300:FF:000081">
    <property type="entry name" value="Glutamate receptor"/>
    <property type="match status" value="1"/>
</dbReference>
<evidence type="ECO:0000313" key="13">
    <source>
        <dbReference type="EMBL" id="KAF6144232.1"/>
    </source>
</evidence>
<dbReference type="PRINTS" id="PR00248">
    <property type="entry name" value="GPCRMGR"/>
</dbReference>
<dbReference type="AlphaFoldDB" id="A0A7J7LNV1"/>
<keyword evidence="9" id="KW-1071">Ligand-gated ion channel</keyword>
<evidence type="ECO:0000256" key="1">
    <source>
        <dbReference type="ARBA" id="ARBA00004141"/>
    </source>
</evidence>
<feature type="domain" description="Ionotropic glutamate receptor C-terminal" evidence="12">
    <location>
        <begin position="341"/>
        <end position="488"/>
    </location>
</feature>
<evidence type="ECO:0000256" key="9">
    <source>
        <dbReference type="ARBA" id="ARBA00023286"/>
    </source>
</evidence>
<sequence>MEKDVVAIIGPQSSGVAHVISEVVDELNVPLLSFAATDPSLSALQFPYFLCVTQSDYFQMQAIADLVEHYGWKEVISIFVDDDYGRSGIIALGDALAKKRSKIYFKAAFIPSAPSSAIRDLLVQVNLMESRVYVVHVNPDFGLTVFSVAKELGMLNNGSVWIATDWLMAVLDSLKMSDPDTRNITQGVIALRHHTPDSDLKNNFWSRWSKLKASSSLNSYGLYAYDSVWLVARALEKFLYEEETISFNNDRTVQDTNGSALHLSALQGQSFLQILIGPGKLGIGQIIRAYQFFLQKPEILYQKPPNKSTSSQQLSSSVIWPGNASVKPRGWAFPNNGPPLRIGVPNRVTYKEFVANSSTRVKGFCIDVFEAAVKLLQYEVNHIYLLYGDGLKTPNFSDLVEMVPENKYDAVVGDITIVTNRTKIVDFTQPFIGSGLVVVSPVKGINSSAWAFLKPFSVQMWCVTGAFFLLVGAVVWILEHRINPEFCGLPSQHL</sequence>
<evidence type="ECO:0000256" key="10">
    <source>
        <dbReference type="ARBA" id="ARBA00023303"/>
    </source>
</evidence>
<dbReference type="SMART" id="SM00079">
    <property type="entry name" value="PBPe"/>
    <property type="match status" value="1"/>
</dbReference>
<comment type="caution">
    <text evidence="13">The sequence shown here is derived from an EMBL/GenBank/DDBJ whole genome shotgun (WGS) entry which is preliminary data.</text>
</comment>
<dbReference type="GO" id="GO:0016020">
    <property type="term" value="C:membrane"/>
    <property type="evidence" value="ECO:0007669"/>
    <property type="project" value="UniProtKB-SubCell"/>
</dbReference>
<dbReference type="Pfam" id="PF10613">
    <property type="entry name" value="Lig_chan-Glu_bd"/>
    <property type="match status" value="1"/>
</dbReference>
<dbReference type="SUPFAM" id="SSF53822">
    <property type="entry name" value="Periplasmic binding protein-like I"/>
    <property type="match status" value="1"/>
</dbReference>
<evidence type="ECO:0000256" key="6">
    <source>
        <dbReference type="ARBA" id="ARBA00023136"/>
    </source>
</evidence>
<comment type="subcellular location">
    <subcellularLocation>
        <location evidence="1">Membrane</location>
        <topology evidence="1">Multi-pass membrane protein</topology>
    </subcellularLocation>
</comment>
<dbReference type="Gene3D" id="3.40.190.10">
    <property type="entry name" value="Periplasmic binding protein-like II"/>
    <property type="match status" value="1"/>
</dbReference>
<dbReference type="EMBL" id="JACGCM010002137">
    <property type="protein sequence ID" value="KAF6144232.1"/>
    <property type="molecule type" value="Genomic_DNA"/>
</dbReference>
<dbReference type="OrthoDB" id="5984008at2759"/>
<keyword evidence="4 11" id="KW-1133">Transmembrane helix</keyword>
<dbReference type="GO" id="GO:0004930">
    <property type="term" value="F:G protein-coupled receptor activity"/>
    <property type="evidence" value="ECO:0007669"/>
    <property type="project" value="InterPro"/>
</dbReference>
<evidence type="ECO:0000256" key="2">
    <source>
        <dbReference type="ARBA" id="ARBA00022448"/>
    </source>
</evidence>
<dbReference type="PANTHER" id="PTHR34836:SF7">
    <property type="entry name" value="RECEPTOR LIGAND BINDING REGION DOMAIN-CONTAINING PROTEIN"/>
    <property type="match status" value="1"/>
</dbReference>
<organism evidence="13 14">
    <name type="scientific">Kingdonia uniflora</name>
    <dbReference type="NCBI Taxonomy" id="39325"/>
    <lineage>
        <taxon>Eukaryota</taxon>
        <taxon>Viridiplantae</taxon>
        <taxon>Streptophyta</taxon>
        <taxon>Embryophyta</taxon>
        <taxon>Tracheophyta</taxon>
        <taxon>Spermatophyta</taxon>
        <taxon>Magnoliopsida</taxon>
        <taxon>Ranunculales</taxon>
        <taxon>Circaeasteraceae</taxon>
        <taxon>Kingdonia</taxon>
    </lineage>
</organism>
<feature type="transmembrane region" description="Helical" evidence="11">
    <location>
        <begin position="458"/>
        <end position="478"/>
    </location>
</feature>
<evidence type="ECO:0000256" key="5">
    <source>
        <dbReference type="ARBA" id="ARBA00023065"/>
    </source>
</evidence>
<evidence type="ECO:0000256" key="8">
    <source>
        <dbReference type="ARBA" id="ARBA00023180"/>
    </source>
</evidence>
<protein>
    <recommendedName>
        <fullName evidence="12">Ionotropic glutamate receptor C-terminal domain-containing protein</fullName>
    </recommendedName>
</protein>
<dbReference type="Pfam" id="PF01094">
    <property type="entry name" value="ANF_receptor"/>
    <property type="match status" value="1"/>
</dbReference>
<proteinExistence type="predicted"/>
<evidence type="ECO:0000313" key="14">
    <source>
        <dbReference type="Proteomes" id="UP000541444"/>
    </source>
</evidence>
<dbReference type="InterPro" id="IPR015683">
    <property type="entry name" value="Ionotropic_Glu_rcpt"/>
</dbReference>
<dbReference type="Gene3D" id="3.40.50.2300">
    <property type="match status" value="1"/>
</dbReference>
<dbReference type="SUPFAM" id="SSF53850">
    <property type="entry name" value="Periplasmic binding protein-like II"/>
    <property type="match status" value="1"/>
</dbReference>
<dbReference type="FunFam" id="3.40.190.10:FF:000054">
    <property type="entry name" value="Glutamate receptor"/>
    <property type="match status" value="1"/>
</dbReference>
<dbReference type="InterPro" id="IPR001320">
    <property type="entry name" value="Iontro_rcpt_C"/>
</dbReference>
<keyword evidence="14" id="KW-1185">Reference proteome</keyword>
<evidence type="ECO:0000256" key="3">
    <source>
        <dbReference type="ARBA" id="ARBA00022692"/>
    </source>
</evidence>
<keyword evidence="6 11" id="KW-0472">Membrane</keyword>
<dbReference type="GO" id="GO:0015276">
    <property type="term" value="F:ligand-gated monoatomic ion channel activity"/>
    <property type="evidence" value="ECO:0007669"/>
    <property type="project" value="InterPro"/>
</dbReference>
<evidence type="ECO:0000256" key="11">
    <source>
        <dbReference type="SAM" id="Phobius"/>
    </source>
</evidence>
<evidence type="ECO:0000256" key="7">
    <source>
        <dbReference type="ARBA" id="ARBA00023170"/>
    </source>
</evidence>
<dbReference type="Gene3D" id="1.10.287.70">
    <property type="match status" value="1"/>
</dbReference>